<dbReference type="RefSeq" id="WP_126704459.1">
    <property type="nucleotide sequence ID" value="NZ_CP034593.1"/>
</dbReference>
<evidence type="ECO:0000313" key="3">
    <source>
        <dbReference type="Proteomes" id="UP000280344"/>
    </source>
</evidence>
<dbReference type="Proteomes" id="UP000280344">
    <property type="component" value="Chromosome"/>
</dbReference>
<evidence type="ECO:0000313" key="2">
    <source>
        <dbReference type="EMBL" id="AZQ77656.1"/>
    </source>
</evidence>
<dbReference type="GO" id="GO:0003676">
    <property type="term" value="F:nucleic acid binding"/>
    <property type="evidence" value="ECO:0007669"/>
    <property type="project" value="InterPro"/>
</dbReference>
<dbReference type="Pfam" id="PF01844">
    <property type="entry name" value="HNH"/>
    <property type="match status" value="1"/>
</dbReference>
<dbReference type="Gene3D" id="1.10.30.50">
    <property type="match status" value="1"/>
</dbReference>
<accession>A0A3S9PZE4</accession>
<dbReference type="GO" id="GO:0008270">
    <property type="term" value="F:zinc ion binding"/>
    <property type="evidence" value="ECO:0007669"/>
    <property type="project" value="InterPro"/>
</dbReference>
<name>A0A3S9PZE4_9ACTO</name>
<proteinExistence type="predicted"/>
<protein>
    <recommendedName>
        <fullName evidence="1">HNH domain-containing protein</fullName>
    </recommendedName>
</protein>
<dbReference type="EMBL" id="CP034593">
    <property type="protein sequence ID" value="AZQ77656.1"/>
    <property type="molecule type" value="Genomic_DNA"/>
</dbReference>
<feature type="domain" description="HNH" evidence="1">
    <location>
        <begin position="32"/>
        <end position="83"/>
    </location>
</feature>
<dbReference type="GO" id="GO:0004519">
    <property type="term" value="F:endonuclease activity"/>
    <property type="evidence" value="ECO:0007669"/>
    <property type="project" value="InterPro"/>
</dbReference>
<organism evidence="2 3">
    <name type="scientific">Flaviflexus ciconiae</name>
    <dbReference type="NCBI Taxonomy" id="2496867"/>
    <lineage>
        <taxon>Bacteria</taxon>
        <taxon>Bacillati</taxon>
        <taxon>Actinomycetota</taxon>
        <taxon>Actinomycetes</taxon>
        <taxon>Actinomycetales</taxon>
        <taxon>Actinomycetaceae</taxon>
        <taxon>Flaviflexus</taxon>
    </lineage>
</organism>
<dbReference type="AlphaFoldDB" id="A0A3S9PZE4"/>
<sequence length="94" mass="10829">MSDRIRNGTGHRAYRRKRTQLRNHYQRNGLTCDWCGKPFDWTIADYNHPEAFTVDHPNALANGGHLVKQDFVGMHRECNRLKGAMVVPVIRPAS</sequence>
<dbReference type="KEGG" id="flh:EJ997_10210"/>
<dbReference type="InterPro" id="IPR002711">
    <property type="entry name" value="HNH"/>
</dbReference>
<gene>
    <name evidence="2" type="ORF">EJ997_10210</name>
</gene>
<keyword evidence="3" id="KW-1185">Reference proteome</keyword>
<dbReference type="OrthoDB" id="2084290at2"/>
<evidence type="ECO:0000259" key="1">
    <source>
        <dbReference type="Pfam" id="PF01844"/>
    </source>
</evidence>
<reference evidence="2 3" key="1">
    <citation type="submission" date="2018-12" db="EMBL/GenBank/DDBJ databases">
        <title>Complete genome sequence of Flaviflexus sp. H23T48.</title>
        <authorList>
            <person name="Bae J.-W."/>
            <person name="Lee J.-Y."/>
        </authorList>
    </citation>
    <scope>NUCLEOTIDE SEQUENCE [LARGE SCALE GENOMIC DNA]</scope>
    <source>
        <strain evidence="2 3">H23T48</strain>
    </source>
</reference>